<feature type="transmembrane region" description="Helical" evidence="5">
    <location>
        <begin position="47"/>
        <end position="69"/>
    </location>
</feature>
<dbReference type="PANTHER" id="PTHR48021">
    <property type="match status" value="1"/>
</dbReference>
<proteinExistence type="predicted"/>
<keyword evidence="4 5" id="KW-0472">Membrane</keyword>
<dbReference type="GO" id="GO:0055085">
    <property type="term" value="P:transmembrane transport"/>
    <property type="evidence" value="ECO:0000318"/>
    <property type="project" value="GO_Central"/>
</dbReference>
<dbReference type="PANTHER" id="PTHR48021:SF1">
    <property type="entry name" value="GH07001P-RELATED"/>
    <property type="match status" value="1"/>
</dbReference>
<dbReference type="EMBL" id="DS114405">
    <property type="protein sequence ID" value="EAX87744.1"/>
    <property type="molecule type" value="Genomic_DNA"/>
</dbReference>
<feature type="transmembrane region" description="Helical" evidence="5">
    <location>
        <begin position="146"/>
        <end position="168"/>
    </location>
</feature>
<evidence type="ECO:0000313" key="7">
    <source>
        <dbReference type="Proteomes" id="UP000001542"/>
    </source>
</evidence>
<dbReference type="RefSeq" id="XP_001300674.1">
    <property type="nucleotide sequence ID" value="XM_001300673.1"/>
</dbReference>
<name>A2G525_TRIV3</name>
<comment type="subcellular location">
    <subcellularLocation>
        <location evidence="1">Membrane</location>
    </subcellularLocation>
</comment>
<dbReference type="GO" id="GO:0016020">
    <property type="term" value="C:membrane"/>
    <property type="evidence" value="ECO:0000318"/>
    <property type="project" value="GO_Central"/>
</dbReference>
<dbReference type="InParanoid" id="A2G525"/>
<sequence length="218" mass="24432">MGICGKHLLYALPSVLTPFTFGYIVGYTSPALPYYQEKFPDLTSFEVTIFNAITSLLACFGPYLTTFLFKFFGRRVVTVILDVANIILWACLFSITTKKLYYFGIFICALLGIILGACSAIGPLYLVEVAPPEYGGFFGSMNQMSIVLVSSFYSALVNIITRGLFIFLPSLHLLSKLPQFGLSQRQLLKRKIMIRKMTPKMISKNQSLINNTSRRLSL</sequence>
<organism evidence="6 7">
    <name type="scientific">Trichomonas vaginalis (strain ATCC PRA-98 / G3)</name>
    <dbReference type="NCBI Taxonomy" id="412133"/>
    <lineage>
        <taxon>Eukaryota</taxon>
        <taxon>Metamonada</taxon>
        <taxon>Parabasalia</taxon>
        <taxon>Trichomonadida</taxon>
        <taxon>Trichomonadidae</taxon>
        <taxon>Trichomonas</taxon>
    </lineage>
</organism>
<dbReference type="GO" id="GO:0022857">
    <property type="term" value="F:transmembrane transporter activity"/>
    <property type="evidence" value="ECO:0000318"/>
    <property type="project" value="GO_Central"/>
</dbReference>
<dbReference type="SUPFAM" id="SSF103473">
    <property type="entry name" value="MFS general substrate transporter"/>
    <property type="match status" value="1"/>
</dbReference>
<keyword evidence="2 5" id="KW-0812">Transmembrane</keyword>
<evidence type="ECO:0000256" key="5">
    <source>
        <dbReference type="SAM" id="Phobius"/>
    </source>
</evidence>
<gene>
    <name evidence="6" type="ORF">TVAG_244100</name>
</gene>
<dbReference type="eggNOG" id="KOG0254">
    <property type="taxonomic scope" value="Eukaryota"/>
</dbReference>
<feature type="transmembrane region" description="Helical" evidence="5">
    <location>
        <begin position="7"/>
        <end position="27"/>
    </location>
</feature>
<dbReference type="OrthoDB" id="6339427at2759"/>
<evidence type="ECO:0000256" key="1">
    <source>
        <dbReference type="ARBA" id="ARBA00004370"/>
    </source>
</evidence>
<protein>
    <submittedName>
        <fullName evidence="6">Metabolite transport protein csbC-related protein</fullName>
    </submittedName>
</protein>
<feature type="transmembrane region" description="Helical" evidence="5">
    <location>
        <begin position="76"/>
        <end position="95"/>
    </location>
</feature>
<reference evidence="6" key="1">
    <citation type="submission" date="2006-10" db="EMBL/GenBank/DDBJ databases">
        <authorList>
            <person name="Amadeo P."/>
            <person name="Zhao Q."/>
            <person name="Wortman J."/>
            <person name="Fraser-Liggett C."/>
            <person name="Carlton J."/>
        </authorList>
    </citation>
    <scope>NUCLEOTIDE SEQUENCE</scope>
    <source>
        <strain evidence="6">G3</strain>
    </source>
</reference>
<dbReference type="KEGG" id="tva:4745395"/>
<keyword evidence="3 5" id="KW-1133">Transmembrane helix</keyword>
<dbReference type="STRING" id="5722.A2G525"/>
<evidence type="ECO:0000256" key="3">
    <source>
        <dbReference type="ARBA" id="ARBA00022989"/>
    </source>
</evidence>
<dbReference type="Pfam" id="PF00083">
    <property type="entry name" value="Sugar_tr"/>
    <property type="match status" value="1"/>
</dbReference>
<dbReference type="VEuPathDB" id="TrichDB:TVAGG3_0664610"/>
<evidence type="ECO:0000256" key="2">
    <source>
        <dbReference type="ARBA" id="ARBA00022692"/>
    </source>
</evidence>
<reference evidence="6" key="2">
    <citation type="journal article" date="2007" name="Science">
        <title>Draft genome sequence of the sexually transmitted pathogen Trichomonas vaginalis.</title>
        <authorList>
            <person name="Carlton J.M."/>
            <person name="Hirt R.P."/>
            <person name="Silva J.C."/>
            <person name="Delcher A.L."/>
            <person name="Schatz M."/>
            <person name="Zhao Q."/>
            <person name="Wortman J.R."/>
            <person name="Bidwell S.L."/>
            <person name="Alsmark U.C.M."/>
            <person name="Besteiro S."/>
            <person name="Sicheritz-Ponten T."/>
            <person name="Noel C.J."/>
            <person name="Dacks J.B."/>
            <person name="Foster P.G."/>
            <person name="Simillion C."/>
            <person name="Van de Peer Y."/>
            <person name="Miranda-Saavedra D."/>
            <person name="Barton G.J."/>
            <person name="Westrop G.D."/>
            <person name="Mueller S."/>
            <person name="Dessi D."/>
            <person name="Fiori P.L."/>
            <person name="Ren Q."/>
            <person name="Paulsen I."/>
            <person name="Zhang H."/>
            <person name="Bastida-Corcuera F.D."/>
            <person name="Simoes-Barbosa A."/>
            <person name="Brown M.T."/>
            <person name="Hayes R.D."/>
            <person name="Mukherjee M."/>
            <person name="Okumura C.Y."/>
            <person name="Schneider R."/>
            <person name="Smith A.J."/>
            <person name="Vanacova S."/>
            <person name="Villalvazo M."/>
            <person name="Haas B.J."/>
            <person name="Pertea M."/>
            <person name="Feldblyum T.V."/>
            <person name="Utterback T.R."/>
            <person name="Shu C.L."/>
            <person name="Osoegawa K."/>
            <person name="de Jong P.J."/>
            <person name="Hrdy I."/>
            <person name="Horvathova L."/>
            <person name="Zubacova Z."/>
            <person name="Dolezal P."/>
            <person name="Malik S.B."/>
            <person name="Logsdon J.M. Jr."/>
            <person name="Henze K."/>
            <person name="Gupta A."/>
            <person name="Wang C.C."/>
            <person name="Dunne R.L."/>
            <person name="Upcroft J.A."/>
            <person name="Upcroft P."/>
            <person name="White O."/>
            <person name="Salzberg S.L."/>
            <person name="Tang P."/>
            <person name="Chiu C.-H."/>
            <person name="Lee Y.-S."/>
            <person name="Embley T.M."/>
            <person name="Coombs G.H."/>
            <person name="Mottram J.C."/>
            <person name="Tachezy J."/>
            <person name="Fraser-Liggett C.M."/>
            <person name="Johnson P.J."/>
        </authorList>
    </citation>
    <scope>NUCLEOTIDE SEQUENCE [LARGE SCALE GENOMIC DNA]</scope>
    <source>
        <strain evidence="6">G3</strain>
    </source>
</reference>
<keyword evidence="7" id="KW-1185">Reference proteome</keyword>
<accession>A2G525</accession>
<evidence type="ECO:0000256" key="4">
    <source>
        <dbReference type="ARBA" id="ARBA00023136"/>
    </source>
</evidence>
<dbReference type="InterPro" id="IPR050549">
    <property type="entry name" value="MFS_Trehalose_Transporter"/>
</dbReference>
<dbReference type="InterPro" id="IPR005828">
    <property type="entry name" value="MFS_sugar_transport-like"/>
</dbReference>
<dbReference type="InterPro" id="IPR036259">
    <property type="entry name" value="MFS_trans_sf"/>
</dbReference>
<dbReference type="AlphaFoldDB" id="A2G525"/>
<dbReference type="Proteomes" id="UP000001542">
    <property type="component" value="Unassembled WGS sequence"/>
</dbReference>
<evidence type="ECO:0000313" key="6">
    <source>
        <dbReference type="EMBL" id="EAX87744.1"/>
    </source>
</evidence>
<feature type="transmembrane region" description="Helical" evidence="5">
    <location>
        <begin position="101"/>
        <end position="126"/>
    </location>
</feature>
<dbReference type="VEuPathDB" id="TrichDB:TVAG_354420"/>
<dbReference type="Gene3D" id="1.20.1250.20">
    <property type="entry name" value="MFS general substrate transporter like domains"/>
    <property type="match status" value="1"/>
</dbReference>